<protein>
    <recommendedName>
        <fullName evidence="2">DUF6699 domain-containing protein</fullName>
    </recommendedName>
</protein>
<feature type="domain" description="DUF6699" evidence="2">
    <location>
        <begin position="339"/>
        <end position="467"/>
    </location>
</feature>
<evidence type="ECO:0000313" key="4">
    <source>
        <dbReference type="Proteomes" id="UP000775547"/>
    </source>
</evidence>
<organism evidence="3 4">
    <name type="scientific">Asterophora parasitica</name>
    <dbReference type="NCBI Taxonomy" id="117018"/>
    <lineage>
        <taxon>Eukaryota</taxon>
        <taxon>Fungi</taxon>
        <taxon>Dikarya</taxon>
        <taxon>Basidiomycota</taxon>
        <taxon>Agaricomycotina</taxon>
        <taxon>Agaricomycetes</taxon>
        <taxon>Agaricomycetidae</taxon>
        <taxon>Agaricales</taxon>
        <taxon>Tricholomatineae</taxon>
        <taxon>Lyophyllaceae</taxon>
        <taxon>Asterophora</taxon>
    </lineage>
</organism>
<dbReference type="InterPro" id="IPR046522">
    <property type="entry name" value="DUF6699"/>
</dbReference>
<name>A0A9P7K9P8_9AGAR</name>
<feature type="compositionally biased region" description="Low complexity" evidence="1">
    <location>
        <begin position="147"/>
        <end position="168"/>
    </location>
</feature>
<reference evidence="3" key="2">
    <citation type="submission" date="2021-10" db="EMBL/GenBank/DDBJ databases">
        <title>Phylogenomics reveals ancestral predisposition of the termite-cultivated fungus Termitomyces towards a domesticated lifestyle.</title>
        <authorList>
            <person name="Auxier B."/>
            <person name="Grum-Grzhimaylo A."/>
            <person name="Cardenas M.E."/>
            <person name="Lodge J.D."/>
            <person name="Laessoe T."/>
            <person name="Pedersen O."/>
            <person name="Smith M.E."/>
            <person name="Kuyper T.W."/>
            <person name="Franco-Molano E.A."/>
            <person name="Baroni T.J."/>
            <person name="Aanen D.K."/>
        </authorList>
    </citation>
    <scope>NUCLEOTIDE SEQUENCE</scope>
    <source>
        <strain evidence="3">AP01</strain>
        <tissue evidence="3">Mycelium</tissue>
    </source>
</reference>
<dbReference type="EMBL" id="JABCKV010001244">
    <property type="protein sequence ID" value="KAG5640081.1"/>
    <property type="molecule type" value="Genomic_DNA"/>
</dbReference>
<feature type="compositionally biased region" description="Pro residues" evidence="1">
    <location>
        <begin position="388"/>
        <end position="397"/>
    </location>
</feature>
<evidence type="ECO:0000313" key="3">
    <source>
        <dbReference type="EMBL" id="KAG5640081.1"/>
    </source>
</evidence>
<keyword evidence="4" id="KW-1185">Reference proteome</keyword>
<feature type="region of interest" description="Disordered" evidence="1">
    <location>
        <begin position="45"/>
        <end position="309"/>
    </location>
</feature>
<dbReference type="AlphaFoldDB" id="A0A9P7K9P8"/>
<comment type="caution">
    <text evidence="3">The sequence shown here is derived from an EMBL/GenBank/DDBJ whole genome shotgun (WGS) entry which is preliminary data.</text>
</comment>
<dbReference type="Pfam" id="PF20415">
    <property type="entry name" value="DUF6699"/>
    <property type="match status" value="1"/>
</dbReference>
<evidence type="ECO:0000259" key="2">
    <source>
        <dbReference type="Pfam" id="PF20415"/>
    </source>
</evidence>
<feature type="compositionally biased region" description="Low complexity" evidence="1">
    <location>
        <begin position="287"/>
        <end position="309"/>
    </location>
</feature>
<evidence type="ECO:0000256" key="1">
    <source>
        <dbReference type="SAM" id="MobiDB-lite"/>
    </source>
</evidence>
<proteinExistence type="predicted"/>
<sequence length="488" mass="52013">MRDTWVRPINPPSHYLAPPALAPRRAAPLDAHQVTDFCRVTMAPDIPPIPLPDEVQPSGSGQRTPSPPPMASSSYACPAATPSSRPPSNPQFSQVAAPDLTGQARMDARNSPRPSAPTPDRRSSASTSAQSPPPPSLRVKAVSPGNSRASSHWSSASSTLVPPSSSTPKILVSPGFSSSSGTVCIDPQSLKDAYAGPSSLGKSVYNAATRAHSPPLKPPQRHGGSSTSTHSPPPMPYHHASATVGYHATSHGHAQSPPQHRQRDDSVPNAKLPESIAKMRLSSPTPSTGRSSLATTTTTTTAPATSTISSLPPVLHPFLREGIPQRTIDLSSYTSIKDAIPPIAWRQSVAPPGVSLQDMTMRVQPLTWPLHVTPARTPSPTLTRTPIPTIPRTPSPGPTCTAPTVGDVFRGLYRSLHGDVVPPTEFARLGERRKREVLEALEGRGDSVLRPIDLMGPNTLFRGLEWVRQGEEGVWRMQVARRVEPVVE</sequence>
<dbReference type="Proteomes" id="UP000775547">
    <property type="component" value="Unassembled WGS sequence"/>
</dbReference>
<reference evidence="3" key="1">
    <citation type="submission" date="2020-07" db="EMBL/GenBank/DDBJ databases">
        <authorList>
            <person name="Nieuwenhuis M."/>
            <person name="Van De Peppel L.J.J."/>
        </authorList>
    </citation>
    <scope>NUCLEOTIDE SEQUENCE</scope>
    <source>
        <strain evidence="3">AP01</strain>
        <tissue evidence="3">Mycelium</tissue>
    </source>
</reference>
<feature type="compositionally biased region" description="Low complexity" evidence="1">
    <location>
        <begin position="373"/>
        <end position="387"/>
    </location>
</feature>
<feature type="compositionally biased region" description="Low complexity" evidence="1">
    <location>
        <begin position="71"/>
        <end position="80"/>
    </location>
</feature>
<accession>A0A9P7K9P8</accession>
<gene>
    <name evidence="3" type="ORF">DXG03_001285</name>
</gene>
<feature type="region of interest" description="Disordered" evidence="1">
    <location>
        <begin position="372"/>
        <end position="398"/>
    </location>
</feature>